<dbReference type="PROSITE" id="PS51266">
    <property type="entry name" value="ZF_CHY"/>
    <property type="match status" value="1"/>
</dbReference>
<evidence type="ECO:0000256" key="4">
    <source>
        <dbReference type="PROSITE-ProRule" id="PRU00601"/>
    </source>
</evidence>
<evidence type="ECO:0000256" key="1">
    <source>
        <dbReference type="ARBA" id="ARBA00022723"/>
    </source>
</evidence>
<evidence type="ECO:0000313" key="7">
    <source>
        <dbReference type="EMBL" id="CEH12198.1"/>
    </source>
</evidence>
<accession>A0A0P1B8C6</accession>
<dbReference type="PANTHER" id="PTHR28082:SF2">
    <property type="entry name" value="CHY-TYPE DOMAIN-CONTAINING PROTEIN"/>
    <property type="match status" value="1"/>
</dbReference>
<dbReference type="InterPro" id="IPR008913">
    <property type="entry name" value="Znf_CHY"/>
</dbReference>
<feature type="region of interest" description="Disordered" evidence="5">
    <location>
        <begin position="80"/>
        <end position="125"/>
    </location>
</feature>
<organism evidence="7 8">
    <name type="scientific">Ceraceosorus bombacis</name>
    <dbReference type="NCBI Taxonomy" id="401625"/>
    <lineage>
        <taxon>Eukaryota</taxon>
        <taxon>Fungi</taxon>
        <taxon>Dikarya</taxon>
        <taxon>Basidiomycota</taxon>
        <taxon>Ustilaginomycotina</taxon>
        <taxon>Exobasidiomycetes</taxon>
        <taxon>Ceraceosorales</taxon>
        <taxon>Ceraceosoraceae</taxon>
        <taxon>Ceraceosorus</taxon>
    </lineage>
</organism>
<proteinExistence type="predicted"/>
<keyword evidence="3" id="KW-0862">Zinc</keyword>
<dbReference type="OrthoDB" id="411372at2759"/>
<feature type="compositionally biased region" description="Basic and acidic residues" evidence="5">
    <location>
        <begin position="114"/>
        <end position="125"/>
    </location>
</feature>
<evidence type="ECO:0000256" key="3">
    <source>
        <dbReference type="ARBA" id="ARBA00022833"/>
    </source>
</evidence>
<evidence type="ECO:0000256" key="5">
    <source>
        <dbReference type="SAM" id="MobiDB-lite"/>
    </source>
</evidence>
<sequence>MCKHILNAQVSVRAPCCQQWFDCPACHAESESHALRKTLEMQLICKKCKRAFRVDLTRAEEGDEYCPHCDNHFVVNAKTTSKTEEEEAEDLQRSIQPDKHEEFDARTSFMSRYDPARQDDSDRIDAGGVQAALESRSRDAVSANRDAIRAREIGDVLDRRRQEVELADDDLDWS</sequence>
<evidence type="ECO:0000259" key="6">
    <source>
        <dbReference type="PROSITE" id="PS51266"/>
    </source>
</evidence>
<protein>
    <submittedName>
        <fullName evidence="7">Zn-finger protein</fullName>
    </submittedName>
</protein>
<reference evidence="7 8" key="1">
    <citation type="submission" date="2014-09" db="EMBL/GenBank/DDBJ databases">
        <authorList>
            <person name="Magalhaes I.L.F."/>
            <person name="Oliveira U."/>
            <person name="Santos F.R."/>
            <person name="Vidigal T.H.D.A."/>
            <person name="Brescovit A.D."/>
            <person name="Santos A.J."/>
        </authorList>
    </citation>
    <scope>NUCLEOTIDE SEQUENCE [LARGE SCALE GENOMIC DNA]</scope>
</reference>
<dbReference type="STRING" id="401625.A0A0P1B8C6"/>
<dbReference type="AlphaFoldDB" id="A0A0P1B8C6"/>
<feature type="compositionally biased region" description="Basic and acidic residues" evidence="5">
    <location>
        <begin position="90"/>
        <end position="105"/>
    </location>
</feature>
<dbReference type="GO" id="GO:0005758">
    <property type="term" value="C:mitochondrial intermembrane space"/>
    <property type="evidence" value="ECO:0007669"/>
    <property type="project" value="TreeGrafter"/>
</dbReference>
<dbReference type="SUPFAM" id="SSF161219">
    <property type="entry name" value="CHY zinc finger-like"/>
    <property type="match status" value="1"/>
</dbReference>
<dbReference type="PANTHER" id="PTHR28082">
    <property type="entry name" value="ZINC FINGER PROTEIN"/>
    <property type="match status" value="1"/>
</dbReference>
<keyword evidence="8" id="KW-1185">Reference proteome</keyword>
<dbReference type="GO" id="GO:0045041">
    <property type="term" value="P:protein import into mitochondrial intermembrane space"/>
    <property type="evidence" value="ECO:0007669"/>
    <property type="project" value="TreeGrafter"/>
</dbReference>
<dbReference type="Proteomes" id="UP000054845">
    <property type="component" value="Unassembled WGS sequence"/>
</dbReference>
<keyword evidence="2 4" id="KW-0863">Zinc-finger</keyword>
<evidence type="ECO:0000313" key="8">
    <source>
        <dbReference type="Proteomes" id="UP000054845"/>
    </source>
</evidence>
<dbReference type="InterPro" id="IPR052604">
    <property type="entry name" value="Mito_Tim_assembly_helper"/>
</dbReference>
<dbReference type="Pfam" id="PF05495">
    <property type="entry name" value="zf-CHY"/>
    <property type="match status" value="1"/>
</dbReference>
<name>A0A0P1B8C6_9BASI</name>
<dbReference type="GO" id="GO:0008270">
    <property type="term" value="F:zinc ion binding"/>
    <property type="evidence" value="ECO:0007669"/>
    <property type="project" value="UniProtKB-KW"/>
</dbReference>
<feature type="domain" description="CHY-type" evidence="6">
    <location>
        <begin position="1"/>
        <end position="71"/>
    </location>
</feature>
<evidence type="ECO:0000256" key="2">
    <source>
        <dbReference type="ARBA" id="ARBA00022771"/>
    </source>
</evidence>
<dbReference type="EMBL" id="CCYA01000118">
    <property type="protein sequence ID" value="CEH12198.1"/>
    <property type="molecule type" value="Genomic_DNA"/>
</dbReference>
<dbReference type="InterPro" id="IPR037274">
    <property type="entry name" value="Znf_CHY_sf"/>
</dbReference>
<keyword evidence="1" id="KW-0479">Metal-binding</keyword>